<dbReference type="Gene3D" id="1.10.510.10">
    <property type="entry name" value="Transferase(Phosphotransferase) domain 1"/>
    <property type="match status" value="1"/>
</dbReference>
<sequence length="684" mass="78372">MPPFLDNNNNARAAVDPDADSSYGDYVSSVTENIATQKILFSRRNSVPFEDTSYPHTLPELQVEPPSENAPTPETADCGGSSSRQPLDPANRDALRGRGLSVQETGSHPEFKKEPSVISDLGNREWSKVVDVETSDEDTDSDLPLEAPLQDKLLADHHKFHDGRKGFIPRGHIRKVINEQSVRQHLYECLSIPTTENRHSMIERYVRQIFSQDVESKSYVIIFTILVLTEKSECILNFLDERIDDSALPFRKDNQNPQGKVPAVDLRPRRGGRRIKAFKRWSLVAKINFEEWQWAVNAPFFNRGQDGEVKIYDLQDAAVLPFVTRNPLSGYQEIEEYHGGFGKVSKRYIHADHHNLKASDKKNTAFAVKKLDSKNYQQFKAEFDMLAKLGKTNHCHLVSVLGAYCQFNEYYLIFDWADCDLLRYWKDRHSEPDFSLENVLWLAEQCVGLASGLEQIHRYGSLEQQDGTGDRSLKKLYGRHGDIKPENILWYRDSDQGPGTLRICDFGVSEFHSTQSRSGIRNSHVASSPYYRPPEWELQDGTISRSYDIWTIGCLYLEFLGWLLGGWKLVRSMIIARKPPSCDPGISLCHDNPYYDLDSRRRRATLKPAVTKFIRDAHASPKCSDFVHDFLDVIQEHLLVVEYHHAGSRKRINSGRLHYLLQGMYIKCMKDPQYATKARPRSCK</sequence>
<protein>
    <recommendedName>
        <fullName evidence="2">Protein kinase domain-containing protein</fullName>
    </recommendedName>
</protein>
<dbReference type="AlphaFoldDB" id="A0A9P7LAD9"/>
<gene>
    <name evidence="3" type="ORF">H9Q72_001400</name>
</gene>
<evidence type="ECO:0000256" key="1">
    <source>
        <dbReference type="SAM" id="MobiDB-lite"/>
    </source>
</evidence>
<organism evidence="3 4">
    <name type="scientific">Fusarium xylarioides</name>
    <dbReference type="NCBI Taxonomy" id="221167"/>
    <lineage>
        <taxon>Eukaryota</taxon>
        <taxon>Fungi</taxon>
        <taxon>Dikarya</taxon>
        <taxon>Ascomycota</taxon>
        <taxon>Pezizomycotina</taxon>
        <taxon>Sordariomycetes</taxon>
        <taxon>Hypocreomycetidae</taxon>
        <taxon>Hypocreales</taxon>
        <taxon>Nectriaceae</taxon>
        <taxon>Fusarium</taxon>
        <taxon>Fusarium fujikuroi species complex</taxon>
    </lineage>
</organism>
<dbReference type="GO" id="GO:0004674">
    <property type="term" value="F:protein serine/threonine kinase activity"/>
    <property type="evidence" value="ECO:0007669"/>
    <property type="project" value="TreeGrafter"/>
</dbReference>
<dbReference type="Pfam" id="PF00069">
    <property type="entry name" value="Pkinase"/>
    <property type="match status" value="1"/>
</dbReference>
<dbReference type="Proteomes" id="UP000750502">
    <property type="component" value="Unassembled WGS sequence"/>
</dbReference>
<evidence type="ECO:0000313" key="3">
    <source>
        <dbReference type="EMBL" id="KAG5772426.1"/>
    </source>
</evidence>
<reference evidence="3" key="2">
    <citation type="submission" date="2020-10" db="EMBL/GenBank/DDBJ databases">
        <authorList>
            <person name="Peck L.D."/>
            <person name="Nowell R.W."/>
            <person name="Flood J."/>
            <person name="Ryan M.J."/>
            <person name="Barraclough T.G."/>
        </authorList>
    </citation>
    <scope>NUCLEOTIDE SEQUENCE</scope>
    <source>
        <strain evidence="3">IMI 127659i</strain>
    </source>
</reference>
<dbReference type="InterPro" id="IPR011009">
    <property type="entry name" value="Kinase-like_dom_sf"/>
</dbReference>
<feature type="compositionally biased region" description="Polar residues" evidence="1">
    <location>
        <begin position="1"/>
        <end position="11"/>
    </location>
</feature>
<feature type="region of interest" description="Disordered" evidence="1">
    <location>
        <begin position="51"/>
        <end position="93"/>
    </location>
</feature>
<keyword evidence="4" id="KW-1185">Reference proteome</keyword>
<reference evidence="3" key="1">
    <citation type="journal article" date="2020" name="bioRxiv">
        <title>Historical genomics reveals the evolutionary mechanisms behind multiple outbreaks of the host-specific coffee wilt pathogen Fusarium xylarioides.</title>
        <authorList>
            <person name="Peck D."/>
            <person name="Nowell R.W."/>
            <person name="Flood J."/>
            <person name="Ryan M.J."/>
            <person name="Barraclough T.G."/>
        </authorList>
    </citation>
    <scope>NUCLEOTIDE SEQUENCE</scope>
    <source>
        <strain evidence="3">IMI 127659i</strain>
    </source>
</reference>
<dbReference type="SMART" id="SM00220">
    <property type="entry name" value="S_TKc"/>
    <property type="match status" value="1"/>
</dbReference>
<dbReference type="SUPFAM" id="SSF56112">
    <property type="entry name" value="Protein kinase-like (PK-like)"/>
    <property type="match status" value="1"/>
</dbReference>
<comment type="caution">
    <text evidence="3">The sequence shown here is derived from an EMBL/GenBank/DDBJ whole genome shotgun (WGS) entry which is preliminary data.</text>
</comment>
<dbReference type="PANTHER" id="PTHR24359">
    <property type="entry name" value="SERINE/THREONINE-PROTEIN KINASE SBK1"/>
    <property type="match status" value="1"/>
</dbReference>
<evidence type="ECO:0000313" key="4">
    <source>
        <dbReference type="Proteomes" id="UP000750502"/>
    </source>
</evidence>
<dbReference type="InterPro" id="IPR000719">
    <property type="entry name" value="Prot_kinase_dom"/>
</dbReference>
<dbReference type="PROSITE" id="PS50011">
    <property type="entry name" value="PROTEIN_KINASE_DOM"/>
    <property type="match status" value="1"/>
</dbReference>
<feature type="region of interest" description="Disordered" evidence="1">
    <location>
        <begin position="1"/>
        <end position="23"/>
    </location>
</feature>
<dbReference type="PANTHER" id="PTHR24359:SF37">
    <property type="entry name" value="PROTEIN KINASE DOMAIN-CONTAINING PROTEIN"/>
    <property type="match status" value="1"/>
</dbReference>
<name>A0A9P7LAD9_9HYPO</name>
<dbReference type="GO" id="GO:0005524">
    <property type="term" value="F:ATP binding"/>
    <property type="evidence" value="ECO:0007669"/>
    <property type="project" value="InterPro"/>
</dbReference>
<accession>A0A9P7LAD9</accession>
<proteinExistence type="predicted"/>
<dbReference type="Gene3D" id="3.30.200.20">
    <property type="entry name" value="Phosphorylase Kinase, domain 1"/>
    <property type="match status" value="1"/>
</dbReference>
<dbReference type="OrthoDB" id="4062651at2759"/>
<evidence type="ECO:0000259" key="2">
    <source>
        <dbReference type="PROSITE" id="PS50011"/>
    </source>
</evidence>
<dbReference type="EMBL" id="JADFTT010000024">
    <property type="protein sequence ID" value="KAG5772426.1"/>
    <property type="molecule type" value="Genomic_DNA"/>
</dbReference>
<feature type="domain" description="Protein kinase" evidence="2">
    <location>
        <begin position="330"/>
        <end position="661"/>
    </location>
</feature>